<dbReference type="SUPFAM" id="SSF53335">
    <property type="entry name" value="S-adenosyl-L-methionine-dependent methyltransferases"/>
    <property type="match status" value="1"/>
</dbReference>
<dbReference type="PANTHER" id="PTHR43861">
    <property type="entry name" value="TRANS-ACONITATE 2-METHYLTRANSFERASE-RELATED"/>
    <property type="match status" value="1"/>
</dbReference>
<accession>A0A345ZQ57</accession>
<dbReference type="EMBL" id="CP031417">
    <property type="protein sequence ID" value="AXK79054.1"/>
    <property type="molecule type" value="Genomic_DNA"/>
</dbReference>
<organism evidence="1 2">
    <name type="scientific">Pseudolabrys taiwanensis</name>
    <dbReference type="NCBI Taxonomy" id="331696"/>
    <lineage>
        <taxon>Bacteria</taxon>
        <taxon>Pseudomonadati</taxon>
        <taxon>Pseudomonadota</taxon>
        <taxon>Alphaproteobacteria</taxon>
        <taxon>Hyphomicrobiales</taxon>
        <taxon>Xanthobacteraceae</taxon>
        <taxon>Pseudolabrys</taxon>
    </lineage>
</organism>
<dbReference type="KEGG" id="ptaw:DW352_00075"/>
<proteinExistence type="predicted"/>
<sequence length="409" mass="43949">MNITQQGASPRSPAHISRCVVCGGAGGEPVWDVAKSPIHPFRPPEAAGSQAGFGCLHIVRCDSCGHLYNAAFDPLGADDLYGAFVLTNVPVSPSMVKAVEGTAESILRHAKPRPVVLEVGGGGGALSMLLAETASEVHLVEPSRALSPDRFAGTKVTFHQSMFPTTTLTGKVFDVIVCRQVLEHIPDPNPFLKSLRAQISDDGIAYIELPSAEYIYVNRSVVDFHYPHVHFYRQPHLEALFARAGFAVVETIDVKNGHDTAFVLRPVAASDVRPAIIKDDPNFVADMAKRRAYGRERLTGITGSIGLYGANAYSQSLFGVYPDFAAYSAMFDDTPMYVGHQVYGPAIDLPIGPPSVEKLLPLGAVIVTAYLHDLVIARKVRALGFKGPIYTVRTDSLAGNGEQPPSLFA</sequence>
<dbReference type="Pfam" id="PF13489">
    <property type="entry name" value="Methyltransf_23"/>
    <property type="match status" value="1"/>
</dbReference>
<dbReference type="RefSeq" id="WP_115687364.1">
    <property type="nucleotide sequence ID" value="NZ_CP031417.1"/>
</dbReference>
<dbReference type="OrthoDB" id="9815644at2"/>
<dbReference type="AlphaFoldDB" id="A0A345ZQ57"/>
<dbReference type="Gene3D" id="3.40.50.150">
    <property type="entry name" value="Vaccinia Virus protein VP39"/>
    <property type="match status" value="1"/>
</dbReference>
<keyword evidence="1" id="KW-0808">Transferase</keyword>
<dbReference type="GO" id="GO:0032259">
    <property type="term" value="P:methylation"/>
    <property type="evidence" value="ECO:0007669"/>
    <property type="project" value="UniProtKB-KW"/>
</dbReference>
<gene>
    <name evidence="1" type="ORF">DW352_00075</name>
</gene>
<dbReference type="Proteomes" id="UP000254889">
    <property type="component" value="Chromosome"/>
</dbReference>
<dbReference type="GO" id="GO:0008168">
    <property type="term" value="F:methyltransferase activity"/>
    <property type="evidence" value="ECO:0007669"/>
    <property type="project" value="UniProtKB-KW"/>
</dbReference>
<reference evidence="1 2" key="1">
    <citation type="submission" date="2018-07" db="EMBL/GenBank/DDBJ databases">
        <authorList>
            <person name="Quirk P.G."/>
            <person name="Krulwich T.A."/>
        </authorList>
    </citation>
    <scope>NUCLEOTIDE SEQUENCE [LARGE SCALE GENOMIC DNA]</scope>
    <source>
        <strain evidence="1 2">CC-BB4</strain>
    </source>
</reference>
<dbReference type="InterPro" id="IPR029063">
    <property type="entry name" value="SAM-dependent_MTases_sf"/>
</dbReference>
<evidence type="ECO:0000313" key="1">
    <source>
        <dbReference type="EMBL" id="AXK79054.1"/>
    </source>
</evidence>
<keyword evidence="1" id="KW-0489">Methyltransferase</keyword>
<name>A0A345ZQ57_9HYPH</name>
<keyword evidence="2" id="KW-1185">Reference proteome</keyword>
<protein>
    <submittedName>
        <fullName evidence="1">Methyltransferase domain-containing protein</fullName>
    </submittedName>
</protein>
<evidence type="ECO:0000313" key="2">
    <source>
        <dbReference type="Proteomes" id="UP000254889"/>
    </source>
</evidence>